<evidence type="ECO:0000313" key="2">
    <source>
        <dbReference type="Proteomes" id="UP001416393"/>
    </source>
</evidence>
<dbReference type="EMBL" id="JAZHYP010000002">
    <property type="protein sequence ID" value="MEN3322934.1"/>
    <property type="molecule type" value="Genomic_DNA"/>
</dbReference>
<proteinExistence type="predicted"/>
<dbReference type="RefSeq" id="WP_346240492.1">
    <property type="nucleotide sequence ID" value="NZ_JAZHYP010000002.1"/>
</dbReference>
<dbReference type="PROSITE" id="PS51257">
    <property type="entry name" value="PROKAR_LIPOPROTEIN"/>
    <property type="match status" value="1"/>
</dbReference>
<reference evidence="1 2" key="1">
    <citation type="submission" date="2024-01" db="EMBL/GenBank/DDBJ databases">
        <title>Mariniflexile litorale sp. nov., isolated from the shallow sediments of the Sea of Japan.</title>
        <authorList>
            <person name="Romanenko L."/>
            <person name="Bystritskaya E."/>
            <person name="Isaeva M."/>
        </authorList>
    </citation>
    <scope>NUCLEOTIDE SEQUENCE [LARGE SCALE GENOMIC DNA]</scope>
    <source>
        <strain evidence="1 2">KCTC 32427</strain>
    </source>
</reference>
<accession>A0ABV0ABR5</accession>
<evidence type="ECO:0000313" key="1">
    <source>
        <dbReference type="EMBL" id="MEN3322934.1"/>
    </source>
</evidence>
<comment type="caution">
    <text evidence="1">The sequence shown here is derived from an EMBL/GenBank/DDBJ whole genome shotgun (WGS) entry which is preliminary data.</text>
</comment>
<dbReference type="Proteomes" id="UP001416393">
    <property type="component" value="Unassembled WGS sequence"/>
</dbReference>
<protein>
    <recommendedName>
        <fullName evidence="3">MORN repeat protein</fullName>
    </recommendedName>
</protein>
<gene>
    <name evidence="1" type="ORF">VP395_04290</name>
</gene>
<sequence>MRKFIILIFILIFVGCSSTRKIKNSDVVGIWEYPGTMVWIEIKPNNFVYQCRVDKNGSIYNAVGTLKKGIIYWEKRWDKDTIIMKNGTMRLKGLYGNFGYIKSNDKMVEKCLNPIN</sequence>
<organism evidence="1 2">
    <name type="scientific">Mariniflexile soesokkakense</name>
    <dbReference type="NCBI Taxonomy" id="1343160"/>
    <lineage>
        <taxon>Bacteria</taxon>
        <taxon>Pseudomonadati</taxon>
        <taxon>Bacteroidota</taxon>
        <taxon>Flavobacteriia</taxon>
        <taxon>Flavobacteriales</taxon>
        <taxon>Flavobacteriaceae</taxon>
        <taxon>Mariniflexile</taxon>
    </lineage>
</organism>
<name>A0ABV0ABR5_9FLAO</name>
<evidence type="ECO:0008006" key="3">
    <source>
        <dbReference type="Google" id="ProtNLM"/>
    </source>
</evidence>
<keyword evidence="2" id="KW-1185">Reference proteome</keyword>